<dbReference type="PANTHER" id="PTHR10965">
    <property type="entry name" value="60S RIBOSOMAL PROTEIN L38"/>
    <property type="match status" value="1"/>
</dbReference>
<sequence length="94" mass="10496">MPKEISAIKQFIDIAQRKDAKGALISCAMHIALSVRIKKTPATAGAKERIKFKIRCSRYLYTLSLDDAEKAEKLQSSLPPKLRVEEVGKAPKKK</sequence>
<dbReference type="GO" id="GO:0022625">
    <property type="term" value="C:cytosolic large ribosomal subunit"/>
    <property type="evidence" value="ECO:0007669"/>
    <property type="project" value="TreeGrafter"/>
</dbReference>
<proteinExistence type="inferred from homology"/>
<dbReference type="PANTHER" id="PTHR10965:SF0">
    <property type="entry name" value="LARGE RIBOSOMAL SUBUNIT PROTEIN EL38"/>
    <property type="match status" value="1"/>
</dbReference>
<evidence type="ECO:0000256" key="2">
    <source>
        <dbReference type="ARBA" id="ARBA00022980"/>
    </source>
</evidence>
<dbReference type="GO" id="GO:0006412">
    <property type="term" value="P:translation"/>
    <property type="evidence" value="ECO:0007669"/>
    <property type="project" value="InterPro"/>
</dbReference>
<dbReference type="EMBL" id="SFCI01000113">
    <property type="protein sequence ID" value="TFY82389.1"/>
    <property type="molecule type" value="Genomic_DNA"/>
</dbReference>
<gene>
    <name evidence="5" type="ORF">EWM64_g1617</name>
</gene>
<reference evidence="5 6" key="1">
    <citation type="submission" date="2019-02" db="EMBL/GenBank/DDBJ databases">
        <title>Genome sequencing of the rare red list fungi Hericium alpestre (H. flagellum).</title>
        <authorList>
            <person name="Buettner E."/>
            <person name="Kellner H."/>
        </authorList>
    </citation>
    <scope>NUCLEOTIDE SEQUENCE [LARGE SCALE GENOMIC DNA]</scope>
    <source>
        <strain evidence="5 6">DSM 108284</strain>
    </source>
</reference>
<keyword evidence="2 4" id="KW-0689">Ribosomal protein</keyword>
<protein>
    <recommendedName>
        <fullName evidence="7">Ribosomal protein L38e</fullName>
    </recommendedName>
</protein>
<evidence type="ECO:0000313" key="6">
    <source>
        <dbReference type="Proteomes" id="UP000298061"/>
    </source>
</evidence>
<organism evidence="5 6">
    <name type="scientific">Hericium alpestre</name>
    <dbReference type="NCBI Taxonomy" id="135208"/>
    <lineage>
        <taxon>Eukaryota</taxon>
        <taxon>Fungi</taxon>
        <taxon>Dikarya</taxon>
        <taxon>Basidiomycota</taxon>
        <taxon>Agaricomycotina</taxon>
        <taxon>Agaricomycetes</taxon>
        <taxon>Russulales</taxon>
        <taxon>Hericiaceae</taxon>
        <taxon>Hericium</taxon>
    </lineage>
</organism>
<keyword evidence="3 4" id="KW-0687">Ribonucleoprotein</keyword>
<evidence type="ECO:0000256" key="4">
    <source>
        <dbReference type="RuleBase" id="RU003445"/>
    </source>
</evidence>
<evidence type="ECO:0008006" key="7">
    <source>
        <dbReference type="Google" id="ProtNLM"/>
    </source>
</evidence>
<comment type="caution">
    <text evidence="5">The sequence shown here is derived from an EMBL/GenBank/DDBJ whole genome shotgun (WGS) entry which is preliminary data.</text>
</comment>
<dbReference type="OrthoDB" id="10250488at2759"/>
<dbReference type="GO" id="GO:0003735">
    <property type="term" value="F:structural constituent of ribosome"/>
    <property type="evidence" value="ECO:0007669"/>
    <property type="project" value="InterPro"/>
</dbReference>
<accession>A0A4Z0A8Y9</accession>
<dbReference type="AlphaFoldDB" id="A0A4Z0A8Y9"/>
<name>A0A4Z0A8Y9_9AGAM</name>
<dbReference type="InterPro" id="IPR002675">
    <property type="entry name" value="Ribosomal_eL38"/>
</dbReference>
<dbReference type="GO" id="GO:0022618">
    <property type="term" value="P:protein-RNA complex assembly"/>
    <property type="evidence" value="ECO:0007669"/>
    <property type="project" value="TreeGrafter"/>
</dbReference>
<evidence type="ECO:0000313" key="5">
    <source>
        <dbReference type="EMBL" id="TFY82389.1"/>
    </source>
</evidence>
<dbReference type="Proteomes" id="UP000298061">
    <property type="component" value="Unassembled WGS sequence"/>
</dbReference>
<keyword evidence="6" id="KW-1185">Reference proteome</keyword>
<dbReference type="Gene3D" id="3.30.720.90">
    <property type="match status" value="1"/>
</dbReference>
<dbReference type="Pfam" id="PF01781">
    <property type="entry name" value="Ribosomal_L38e"/>
    <property type="match status" value="1"/>
</dbReference>
<dbReference type="STRING" id="135208.A0A4Z0A8Y9"/>
<comment type="similarity">
    <text evidence="1 4">Belongs to the eukaryotic ribosomal protein eL38 family.</text>
</comment>
<dbReference type="InterPro" id="IPR038464">
    <property type="entry name" value="Ribosomal_eL38_sf"/>
</dbReference>
<evidence type="ECO:0000256" key="3">
    <source>
        <dbReference type="ARBA" id="ARBA00023274"/>
    </source>
</evidence>
<evidence type="ECO:0000256" key="1">
    <source>
        <dbReference type="ARBA" id="ARBA00007803"/>
    </source>
</evidence>